<name>A0A0N4X9V5_HAEPC</name>
<organism evidence="3">
    <name type="scientific">Haemonchus placei</name>
    <name type="common">Barber's pole worm</name>
    <dbReference type="NCBI Taxonomy" id="6290"/>
    <lineage>
        <taxon>Eukaryota</taxon>
        <taxon>Metazoa</taxon>
        <taxon>Ecdysozoa</taxon>
        <taxon>Nematoda</taxon>
        <taxon>Chromadorea</taxon>
        <taxon>Rhabditida</taxon>
        <taxon>Rhabditina</taxon>
        <taxon>Rhabditomorpha</taxon>
        <taxon>Strongyloidea</taxon>
        <taxon>Trichostrongylidae</taxon>
        <taxon>Haemonchus</taxon>
    </lineage>
</organism>
<dbReference type="Proteomes" id="UP000268014">
    <property type="component" value="Unassembled WGS sequence"/>
</dbReference>
<proteinExistence type="predicted"/>
<accession>A0A0N4X9V5</accession>
<gene>
    <name evidence="1" type="ORF">HPLM_LOCUS21139</name>
</gene>
<reference evidence="1 2" key="2">
    <citation type="submission" date="2018-11" db="EMBL/GenBank/DDBJ databases">
        <authorList>
            <consortium name="Pathogen Informatics"/>
        </authorList>
    </citation>
    <scope>NUCLEOTIDE SEQUENCE [LARGE SCALE GENOMIC DNA]</scope>
    <source>
        <strain evidence="1 2">MHpl1</strain>
    </source>
</reference>
<reference evidence="3" key="1">
    <citation type="submission" date="2017-02" db="UniProtKB">
        <authorList>
            <consortium name="WormBaseParasite"/>
        </authorList>
    </citation>
    <scope>IDENTIFICATION</scope>
</reference>
<dbReference type="AlphaFoldDB" id="A0A0N4X9V5"/>
<evidence type="ECO:0000313" key="1">
    <source>
        <dbReference type="EMBL" id="VDO88117.1"/>
    </source>
</evidence>
<evidence type="ECO:0000313" key="3">
    <source>
        <dbReference type="WBParaSite" id="HPLM_0002115001-mRNA-1"/>
    </source>
</evidence>
<dbReference type="WBParaSite" id="HPLM_0002115001-mRNA-1">
    <property type="protein sequence ID" value="HPLM_0002115001-mRNA-1"/>
    <property type="gene ID" value="HPLM_0002115001"/>
</dbReference>
<dbReference type="EMBL" id="UZAF01023011">
    <property type="protein sequence ID" value="VDO88117.1"/>
    <property type="molecule type" value="Genomic_DNA"/>
</dbReference>
<protein>
    <submittedName>
        <fullName evidence="3">ZP domain-containing protein</fullName>
    </submittedName>
</protein>
<sequence>MFAERAIDLFGSMQYQVDPSQHSSGLCEVQLGDAPMSAHLAQIRMGDRGPRTCDGKGVWAERAVDGIVLSCLSVYVLSMFVHATSLWVSVRVCPRRSLCTCLSASLSVRPCPPVCPYPSVHAHLCVLPVPVLPSRYLSIRLSQFVFMCPCLPSFLSVCSQ</sequence>
<keyword evidence="2" id="KW-1185">Reference proteome</keyword>
<evidence type="ECO:0000313" key="2">
    <source>
        <dbReference type="Proteomes" id="UP000268014"/>
    </source>
</evidence>